<gene>
    <name evidence="2" type="ORF">EFY87_12235</name>
</gene>
<organism evidence="2 3">
    <name type="scientific">Flexivirga caeni</name>
    <dbReference type="NCBI Taxonomy" id="2294115"/>
    <lineage>
        <taxon>Bacteria</taxon>
        <taxon>Bacillati</taxon>
        <taxon>Actinomycetota</taxon>
        <taxon>Actinomycetes</taxon>
        <taxon>Micrococcales</taxon>
        <taxon>Dermacoccaceae</taxon>
        <taxon>Flexivirga</taxon>
    </lineage>
</organism>
<accession>A0A3M9M679</accession>
<protein>
    <submittedName>
        <fullName evidence="2">Uncharacterized protein</fullName>
    </submittedName>
</protein>
<comment type="caution">
    <text evidence="2">The sequence shown here is derived from an EMBL/GenBank/DDBJ whole genome shotgun (WGS) entry which is preliminary data.</text>
</comment>
<proteinExistence type="predicted"/>
<feature type="transmembrane region" description="Helical" evidence="1">
    <location>
        <begin position="103"/>
        <end position="121"/>
    </location>
</feature>
<dbReference type="Proteomes" id="UP000271678">
    <property type="component" value="Unassembled WGS sequence"/>
</dbReference>
<name>A0A3M9M679_9MICO</name>
<keyword evidence="3" id="KW-1185">Reference proteome</keyword>
<feature type="transmembrane region" description="Helical" evidence="1">
    <location>
        <begin position="20"/>
        <end position="40"/>
    </location>
</feature>
<dbReference type="EMBL" id="RJJQ01000012">
    <property type="protein sequence ID" value="RNI21052.1"/>
    <property type="molecule type" value="Genomic_DNA"/>
</dbReference>
<keyword evidence="1" id="KW-1133">Transmembrane helix</keyword>
<evidence type="ECO:0000313" key="3">
    <source>
        <dbReference type="Proteomes" id="UP000271678"/>
    </source>
</evidence>
<sequence length="174" mass="18260">MTAAPAPPRLAQLRPPQVVTATRLMYAGLLLALIGVLVNARSKPAIVRALKHTNARRSPGDRLSGANLQHAANLTYAAFVVMSVLAVLCWLLMAVTVSRGQSWARLVATVLAGMNLLLTIGMATRGTAAAAIAEAPTVLVGAAVVWLLWQPPSNRFFDDAAALRSARAATTSGR</sequence>
<dbReference type="AlphaFoldDB" id="A0A3M9M679"/>
<evidence type="ECO:0000313" key="2">
    <source>
        <dbReference type="EMBL" id="RNI21052.1"/>
    </source>
</evidence>
<evidence type="ECO:0000256" key="1">
    <source>
        <dbReference type="SAM" id="Phobius"/>
    </source>
</evidence>
<feature type="transmembrane region" description="Helical" evidence="1">
    <location>
        <begin position="128"/>
        <end position="149"/>
    </location>
</feature>
<feature type="transmembrane region" description="Helical" evidence="1">
    <location>
        <begin position="74"/>
        <end position="97"/>
    </location>
</feature>
<keyword evidence="1" id="KW-0812">Transmembrane</keyword>
<reference evidence="2 3" key="1">
    <citation type="submission" date="2018-11" db="EMBL/GenBank/DDBJ databases">
        <title>Draft genome of Simplicispira Flexivirga sp. BO-16.</title>
        <authorList>
            <person name="Im W.T."/>
        </authorList>
    </citation>
    <scope>NUCLEOTIDE SEQUENCE [LARGE SCALE GENOMIC DNA]</scope>
    <source>
        <strain evidence="2 3">BO-16</strain>
    </source>
</reference>
<keyword evidence="1" id="KW-0472">Membrane</keyword>